<keyword evidence="3" id="KW-1133">Transmembrane helix</keyword>
<accession>A0A7K0C0W1</accession>
<dbReference type="SUPFAM" id="SSF51294">
    <property type="entry name" value="Hedgehog/intein (Hint) domain"/>
    <property type="match status" value="1"/>
</dbReference>
<dbReference type="Pfam" id="PF07591">
    <property type="entry name" value="PT-HINT"/>
    <property type="match status" value="1"/>
</dbReference>
<dbReference type="Gene3D" id="2.170.16.10">
    <property type="entry name" value="Hedgehog/Intein (Hint) domain"/>
    <property type="match status" value="1"/>
</dbReference>
<name>A0A7K0C0W1_9ACTN</name>
<feature type="transmembrane region" description="Helical" evidence="3">
    <location>
        <begin position="12"/>
        <end position="34"/>
    </location>
</feature>
<protein>
    <recommendedName>
        <fullName evidence="6">Hint domain-containing protein</fullName>
    </recommendedName>
</protein>
<dbReference type="InterPro" id="IPR036844">
    <property type="entry name" value="Hint_dom_sf"/>
</dbReference>
<evidence type="ECO:0000313" key="5">
    <source>
        <dbReference type="Proteomes" id="UP000487268"/>
    </source>
</evidence>
<comment type="caution">
    <text evidence="4">The sequence shown here is derived from an EMBL/GenBank/DDBJ whole genome shotgun (WGS) entry which is preliminary data.</text>
</comment>
<keyword evidence="3" id="KW-0812">Transmembrane</keyword>
<keyword evidence="3" id="KW-0472">Membrane</keyword>
<evidence type="ECO:0000256" key="2">
    <source>
        <dbReference type="SAM" id="MobiDB-lite"/>
    </source>
</evidence>
<feature type="region of interest" description="Disordered" evidence="2">
    <location>
        <begin position="58"/>
        <end position="89"/>
    </location>
</feature>
<evidence type="ECO:0000256" key="3">
    <source>
        <dbReference type="SAM" id="Phobius"/>
    </source>
</evidence>
<evidence type="ECO:0008006" key="6">
    <source>
        <dbReference type="Google" id="ProtNLM"/>
    </source>
</evidence>
<proteinExistence type="predicted"/>
<dbReference type="RefSeq" id="WP_153536546.1">
    <property type="nucleotide sequence ID" value="NZ_WEGH01000003.1"/>
</dbReference>
<organism evidence="4 5">
    <name type="scientific">Actinomadura macrotermitis</name>
    <dbReference type="NCBI Taxonomy" id="2585200"/>
    <lineage>
        <taxon>Bacteria</taxon>
        <taxon>Bacillati</taxon>
        <taxon>Actinomycetota</taxon>
        <taxon>Actinomycetes</taxon>
        <taxon>Streptosporangiales</taxon>
        <taxon>Thermomonosporaceae</taxon>
        <taxon>Actinomadura</taxon>
    </lineage>
</organism>
<dbReference type="AlphaFoldDB" id="A0A7K0C0W1"/>
<dbReference type="EMBL" id="WEGH01000003">
    <property type="protein sequence ID" value="MQY06986.1"/>
    <property type="molecule type" value="Genomic_DNA"/>
</dbReference>
<gene>
    <name evidence="4" type="ORF">ACRB68_50830</name>
</gene>
<reference evidence="4 5" key="1">
    <citation type="submission" date="2019-10" db="EMBL/GenBank/DDBJ databases">
        <title>Actinomadura rubteroloni sp. nov. and Actinomadura macrotermitis sp. nov., isolated from the gut of fungus growing-termite Macrotermes natalensis.</title>
        <authorList>
            <person name="Benndorf R."/>
            <person name="Martin K."/>
            <person name="Kuefner M."/>
            <person name="De Beer W."/>
            <person name="Kaster A.-K."/>
            <person name="Vollmers J."/>
            <person name="Poulsen M."/>
            <person name="Beemelmanns C."/>
        </authorList>
    </citation>
    <scope>NUCLEOTIDE SEQUENCE [LARGE SCALE GENOMIC DNA]</scope>
    <source>
        <strain evidence="4 5">RB68</strain>
    </source>
</reference>
<dbReference type="Proteomes" id="UP000487268">
    <property type="component" value="Unassembled WGS sequence"/>
</dbReference>
<dbReference type="OrthoDB" id="582519at2"/>
<evidence type="ECO:0000313" key="4">
    <source>
        <dbReference type="EMBL" id="MQY06986.1"/>
    </source>
</evidence>
<keyword evidence="5" id="KW-1185">Reference proteome</keyword>
<sequence>MLRRLGDRGEGSLSYLTVILLIGAITAAVTVVAIPDKIVAGIKAGVCQVAGGKDCGGEKGKPAAVPSSGPVQPSGSPSVAPAAPKQETPAQRELREAQAAAVKAGQDARGVESEWNDFSILKEIAKLGLDFIAGDIINCIKKPKLSDCLWALLDVIPWTKVGKVLRKIPKVAKLIDRFLDLKRRLEKAREAKQAARKRLVDALGACTIGKKPNSFVPGTPVLMADGTRRPIERVRRGELVWATDPQTGRSGPRAVTELRGDTARKRLVDLVVDPDGVIGGPTSVITSTAEHPYWLSASHAWVDAGSLVFGDELTTPDGRSAMVVGTHERVRVQRVHNFTIAGLHTYYVLAGSTPLLVHNDGGDDEPCDAAWQGALHLQDEIARGNGNHAIPGIDMDDVDDVAKYLDDVMKTKGYELKDGGTAWYDPDKGYFVLKKNEYSGTGRQMTPQEWQIYLQKNKK</sequence>
<keyword evidence="1" id="KW-0175">Coiled coil</keyword>
<feature type="compositionally biased region" description="Low complexity" evidence="2">
    <location>
        <begin position="62"/>
        <end position="84"/>
    </location>
</feature>
<feature type="coiled-coil region" evidence="1">
    <location>
        <begin position="171"/>
        <end position="205"/>
    </location>
</feature>
<evidence type="ECO:0000256" key="1">
    <source>
        <dbReference type="SAM" id="Coils"/>
    </source>
</evidence>